<dbReference type="InterPro" id="IPR036291">
    <property type="entry name" value="NAD(P)-bd_dom_sf"/>
</dbReference>
<proteinExistence type="predicted"/>
<dbReference type="GO" id="GO:0016651">
    <property type="term" value="F:oxidoreductase activity, acting on NAD(P)H"/>
    <property type="evidence" value="ECO:0007669"/>
    <property type="project" value="TreeGrafter"/>
</dbReference>
<gene>
    <name evidence="4" type="ORF">SAMN05192563_106010</name>
</gene>
<keyword evidence="2" id="KW-0560">Oxidoreductase</keyword>
<dbReference type="InterPro" id="IPR011032">
    <property type="entry name" value="GroES-like_sf"/>
</dbReference>
<accession>A0A1I7ERP9</accession>
<name>A0A1I7ERP9_9BURK</name>
<evidence type="ECO:0000256" key="1">
    <source>
        <dbReference type="ARBA" id="ARBA00022857"/>
    </source>
</evidence>
<dbReference type="Pfam" id="PF00107">
    <property type="entry name" value="ADH_zinc_N"/>
    <property type="match status" value="1"/>
</dbReference>
<dbReference type="SMART" id="SM00829">
    <property type="entry name" value="PKS_ER"/>
    <property type="match status" value="1"/>
</dbReference>
<dbReference type="EMBL" id="FPBH01000060">
    <property type="protein sequence ID" value="SFU26594.1"/>
    <property type="molecule type" value="Genomic_DNA"/>
</dbReference>
<reference evidence="4 5" key="1">
    <citation type="submission" date="2016-10" db="EMBL/GenBank/DDBJ databases">
        <authorList>
            <person name="de Groot N.N."/>
        </authorList>
    </citation>
    <scope>NUCLEOTIDE SEQUENCE [LARGE SCALE GENOMIC DNA]</scope>
    <source>
        <strain evidence="4 5">LMG 27731</strain>
    </source>
</reference>
<evidence type="ECO:0000313" key="5">
    <source>
        <dbReference type="Proteomes" id="UP000198844"/>
    </source>
</evidence>
<keyword evidence="1" id="KW-0521">NADP</keyword>
<evidence type="ECO:0000256" key="2">
    <source>
        <dbReference type="ARBA" id="ARBA00023002"/>
    </source>
</evidence>
<dbReference type="SUPFAM" id="SSF50129">
    <property type="entry name" value="GroES-like"/>
    <property type="match status" value="1"/>
</dbReference>
<dbReference type="Proteomes" id="UP000198844">
    <property type="component" value="Unassembled WGS sequence"/>
</dbReference>
<sequence length="329" mass="34301">MIRSVRIHEFGSPDVLQIEDVAMTQPGAGEVRLRIRAIGLNRTELTLRSGRSPVKPTLPSGLGFEAAGVIEELGPDVFGFAVGDRVALVPAYGAAEYALYGEVSLAPSRSLVAIHDGTSFVEAAATWAAFGTAWAGLIAIGNLAAGQTVLISAASSSVGLAAIQIANRVGARPVALTRSRAKIDVLLRHGAAAAISTDEQDVVAEVKRLTGDRGADLVFDPVGGSGFAHLARATANGGTLILYGALATDHTVVPPFDILARDLTIRGLALPIRTRDDVQLTALKRFVDEGIADGTLRPTIARTFVLDDIASAHRLIEAGEHVGKIVVTV</sequence>
<dbReference type="InterPro" id="IPR020843">
    <property type="entry name" value="ER"/>
</dbReference>
<dbReference type="OrthoDB" id="9805883at2"/>
<dbReference type="PANTHER" id="PTHR48106">
    <property type="entry name" value="QUINONE OXIDOREDUCTASE PIG3-RELATED"/>
    <property type="match status" value="1"/>
</dbReference>
<dbReference type="Gene3D" id="3.40.50.720">
    <property type="entry name" value="NAD(P)-binding Rossmann-like Domain"/>
    <property type="match status" value="1"/>
</dbReference>
<dbReference type="GO" id="GO:0070402">
    <property type="term" value="F:NADPH binding"/>
    <property type="evidence" value="ECO:0007669"/>
    <property type="project" value="TreeGrafter"/>
</dbReference>
<dbReference type="AlphaFoldDB" id="A0A1I7ERP9"/>
<dbReference type="Pfam" id="PF08240">
    <property type="entry name" value="ADH_N"/>
    <property type="match status" value="1"/>
</dbReference>
<dbReference type="PANTHER" id="PTHR48106:SF18">
    <property type="entry name" value="QUINONE OXIDOREDUCTASE PIG3"/>
    <property type="match status" value="1"/>
</dbReference>
<dbReference type="RefSeq" id="WP_093647482.1">
    <property type="nucleotide sequence ID" value="NZ_FPBH01000060.1"/>
</dbReference>
<dbReference type="SUPFAM" id="SSF51735">
    <property type="entry name" value="NAD(P)-binding Rossmann-fold domains"/>
    <property type="match status" value="1"/>
</dbReference>
<dbReference type="InterPro" id="IPR013154">
    <property type="entry name" value="ADH-like_N"/>
</dbReference>
<evidence type="ECO:0000313" key="4">
    <source>
        <dbReference type="EMBL" id="SFU26594.1"/>
    </source>
</evidence>
<feature type="domain" description="Enoyl reductase (ER)" evidence="3">
    <location>
        <begin position="11"/>
        <end position="327"/>
    </location>
</feature>
<dbReference type="InterPro" id="IPR013149">
    <property type="entry name" value="ADH-like_C"/>
</dbReference>
<evidence type="ECO:0000259" key="3">
    <source>
        <dbReference type="SMART" id="SM00829"/>
    </source>
</evidence>
<protein>
    <submittedName>
        <fullName evidence="4">NADPH:quinone reductase</fullName>
    </submittedName>
</protein>
<dbReference type="CDD" id="cd08268">
    <property type="entry name" value="MDR2"/>
    <property type="match status" value="1"/>
</dbReference>
<organism evidence="4 5">
    <name type="scientific">Paraburkholderia aspalathi</name>
    <dbReference type="NCBI Taxonomy" id="1324617"/>
    <lineage>
        <taxon>Bacteria</taxon>
        <taxon>Pseudomonadati</taxon>
        <taxon>Pseudomonadota</taxon>
        <taxon>Betaproteobacteria</taxon>
        <taxon>Burkholderiales</taxon>
        <taxon>Burkholderiaceae</taxon>
        <taxon>Paraburkholderia</taxon>
    </lineage>
</organism>
<dbReference type="Gene3D" id="3.90.180.10">
    <property type="entry name" value="Medium-chain alcohol dehydrogenases, catalytic domain"/>
    <property type="match status" value="1"/>
</dbReference>